<dbReference type="Proteomes" id="UP001151760">
    <property type="component" value="Unassembled WGS sequence"/>
</dbReference>
<feature type="non-terminal residue" evidence="2">
    <location>
        <position position="54"/>
    </location>
</feature>
<comment type="caution">
    <text evidence="2">The sequence shown here is derived from an EMBL/GenBank/DDBJ whole genome shotgun (WGS) entry which is preliminary data.</text>
</comment>
<name>A0ABQ5EV74_9ASTR</name>
<accession>A0ABQ5EV74</accession>
<reference evidence="2" key="2">
    <citation type="submission" date="2022-01" db="EMBL/GenBank/DDBJ databases">
        <authorList>
            <person name="Yamashiro T."/>
            <person name="Shiraishi A."/>
            <person name="Satake H."/>
            <person name="Nakayama K."/>
        </authorList>
    </citation>
    <scope>NUCLEOTIDE SEQUENCE</scope>
</reference>
<proteinExistence type="predicted"/>
<protein>
    <submittedName>
        <fullName evidence="2">Uncharacterized protein</fullName>
    </submittedName>
</protein>
<feature type="region of interest" description="Disordered" evidence="1">
    <location>
        <begin position="30"/>
        <end position="54"/>
    </location>
</feature>
<dbReference type="EMBL" id="BQNB010016717">
    <property type="protein sequence ID" value="GJT54956.1"/>
    <property type="molecule type" value="Genomic_DNA"/>
</dbReference>
<keyword evidence="3" id="KW-1185">Reference proteome</keyword>
<gene>
    <name evidence="2" type="ORF">Tco_0990010</name>
</gene>
<evidence type="ECO:0000256" key="1">
    <source>
        <dbReference type="SAM" id="MobiDB-lite"/>
    </source>
</evidence>
<organism evidence="2 3">
    <name type="scientific">Tanacetum coccineum</name>
    <dbReference type="NCBI Taxonomy" id="301880"/>
    <lineage>
        <taxon>Eukaryota</taxon>
        <taxon>Viridiplantae</taxon>
        <taxon>Streptophyta</taxon>
        <taxon>Embryophyta</taxon>
        <taxon>Tracheophyta</taxon>
        <taxon>Spermatophyta</taxon>
        <taxon>Magnoliopsida</taxon>
        <taxon>eudicotyledons</taxon>
        <taxon>Gunneridae</taxon>
        <taxon>Pentapetalae</taxon>
        <taxon>asterids</taxon>
        <taxon>campanulids</taxon>
        <taxon>Asterales</taxon>
        <taxon>Asteraceae</taxon>
        <taxon>Asteroideae</taxon>
        <taxon>Anthemideae</taxon>
        <taxon>Anthemidinae</taxon>
        <taxon>Tanacetum</taxon>
    </lineage>
</organism>
<evidence type="ECO:0000313" key="2">
    <source>
        <dbReference type="EMBL" id="GJT54956.1"/>
    </source>
</evidence>
<sequence length="54" mass="5888">MEIYTESKPKETHSLPKSGIASLAIRVPKSNPTVKKGHPMIGLNEWSRSKAKGA</sequence>
<reference evidence="2" key="1">
    <citation type="journal article" date="2022" name="Int. J. Mol. Sci.">
        <title>Draft Genome of Tanacetum Coccineum: Genomic Comparison of Closely Related Tanacetum-Family Plants.</title>
        <authorList>
            <person name="Yamashiro T."/>
            <person name="Shiraishi A."/>
            <person name="Nakayama K."/>
            <person name="Satake H."/>
        </authorList>
    </citation>
    <scope>NUCLEOTIDE SEQUENCE</scope>
</reference>
<evidence type="ECO:0000313" key="3">
    <source>
        <dbReference type="Proteomes" id="UP001151760"/>
    </source>
</evidence>